<dbReference type="RefSeq" id="WP_006000967.1">
    <property type="nucleotide sequence ID" value="NZ_AAEW02000011.1"/>
</dbReference>
<name>Q1JYU6_DESA6</name>
<dbReference type="SMART" id="SM00448">
    <property type="entry name" value="REC"/>
    <property type="match status" value="1"/>
</dbReference>
<dbReference type="CDD" id="cd00156">
    <property type="entry name" value="REC"/>
    <property type="match status" value="1"/>
</dbReference>
<dbReference type="AlphaFoldDB" id="Q1JYU6"/>
<evidence type="ECO:0000259" key="4">
    <source>
        <dbReference type="PROSITE" id="PS50110"/>
    </source>
</evidence>
<feature type="compositionally biased region" description="Polar residues" evidence="3">
    <location>
        <begin position="247"/>
        <end position="257"/>
    </location>
</feature>
<dbReference type="GO" id="GO:0000160">
    <property type="term" value="P:phosphorelay signal transduction system"/>
    <property type="evidence" value="ECO:0007669"/>
    <property type="project" value="InterPro"/>
</dbReference>
<keyword evidence="1 2" id="KW-0597">Phosphoprotein</keyword>
<dbReference type="Pfam" id="PF14332">
    <property type="entry name" value="DUF4388"/>
    <property type="match status" value="1"/>
</dbReference>
<reference evidence="5" key="1">
    <citation type="submission" date="2006-05" db="EMBL/GenBank/DDBJ databases">
        <title>Annotation of the draft genome assembly of Desulfuromonas acetoxidans DSM 684.</title>
        <authorList>
            <consortium name="US DOE Joint Genome Institute (JGI-ORNL)"/>
            <person name="Larimer F."/>
            <person name="Land M."/>
            <person name="Hauser L."/>
        </authorList>
    </citation>
    <scope>NUCLEOTIDE SEQUENCE [LARGE SCALE GENOMIC DNA]</scope>
    <source>
        <strain evidence="5">DSM 684</strain>
    </source>
</reference>
<evidence type="ECO:0000313" key="6">
    <source>
        <dbReference type="Proteomes" id="UP000005695"/>
    </source>
</evidence>
<organism evidence="5 6">
    <name type="scientific">Desulfuromonas acetoxidans (strain DSM 684 / 11070)</name>
    <dbReference type="NCBI Taxonomy" id="281689"/>
    <lineage>
        <taxon>Bacteria</taxon>
        <taxon>Pseudomonadati</taxon>
        <taxon>Thermodesulfobacteriota</taxon>
        <taxon>Desulfuromonadia</taxon>
        <taxon>Desulfuromonadales</taxon>
        <taxon>Desulfuromonadaceae</taxon>
        <taxon>Desulfuromonas</taxon>
    </lineage>
</organism>
<evidence type="ECO:0000256" key="2">
    <source>
        <dbReference type="PROSITE-ProRule" id="PRU00169"/>
    </source>
</evidence>
<feature type="domain" description="Response regulatory" evidence="4">
    <location>
        <begin position="3"/>
        <end position="119"/>
    </location>
</feature>
<gene>
    <name evidence="5" type="ORF">Dace_0983</name>
</gene>
<dbReference type="PANTHER" id="PTHR44591:SF3">
    <property type="entry name" value="RESPONSE REGULATORY DOMAIN-CONTAINING PROTEIN"/>
    <property type="match status" value="1"/>
</dbReference>
<evidence type="ECO:0000256" key="3">
    <source>
        <dbReference type="SAM" id="MobiDB-lite"/>
    </source>
</evidence>
<dbReference type="InterPro" id="IPR001789">
    <property type="entry name" value="Sig_transdc_resp-reg_receiver"/>
</dbReference>
<reference evidence="5" key="2">
    <citation type="submission" date="2006-05" db="EMBL/GenBank/DDBJ databases">
        <title>Sequencing of the draft genome and assembly of Desulfuromonas acetoxidans DSM 684.</title>
        <authorList>
            <consortium name="US DOE Joint Genome Institute (JGI-PGF)"/>
            <person name="Copeland A."/>
            <person name="Lucas S."/>
            <person name="Lapidus A."/>
            <person name="Barry K."/>
            <person name="Detter J.C."/>
            <person name="Glavina del Rio T."/>
            <person name="Hammon N."/>
            <person name="Israni S."/>
            <person name="Dalin E."/>
            <person name="Tice H."/>
            <person name="Bruce D."/>
            <person name="Pitluck S."/>
            <person name="Richardson P."/>
        </authorList>
    </citation>
    <scope>NUCLEOTIDE SEQUENCE [LARGE SCALE GENOMIC DNA]</scope>
    <source>
        <strain evidence="5">DSM 684</strain>
    </source>
</reference>
<feature type="modified residue" description="4-aspartylphosphate" evidence="2">
    <location>
        <position position="54"/>
    </location>
</feature>
<dbReference type="Gene3D" id="3.30.450.30">
    <property type="entry name" value="Dynein light chain 2a, cytoplasmic"/>
    <property type="match status" value="1"/>
</dbReference>
<evidence type="ECO:0000256" key="1">
    <source>
        <dbReference type="ARBA" id="ARBA00022553"/>
    </source>
</evidence>
<keyword evidence="6" id="KW-1185">Reference proteome</keyword>
<dbReference type="InterPro" id="IPR025497">
    <property type="entry name" value="PatA-like_N"/>
</dbReference>
<comment type="caution">
    <text evidence="5">The sequence shown here is derived from an EMBL/GenBank/DDBJ whole genome shotgun (WGS) entry which is preliminary data.</text>
</comment>
<proteinExistence type="predicted"/>
<evidence type="ECO:0000313" key="5">
    <source>
        <dbReference type="EMBL" id="EAT15319.1"/>
    </source>
</evidence>
<dbReference type="OrthoDB" id="5487947at2"/>
<dbReference type="PROSITE" id="PS50110">
    <property type="entry name" value="RESPONSE_REGULATORY"/>
    <property type="match status" value="1"/>
</dbReference>
<dbReference type="InterPro" id="IPR050595">
    <property type="entry name" value="Bact_response_regulator"/>
</dbReference>
<dbReference type="SUPFAM" id="SSF52172">
    <property type="entry name" value="CheY-like"/>
    <property type="match status" value="1"/>
</dbReference>
<dbReference type="InterPro" id="IPR011006">
    <property type="entry name" value="CheY-like_superfamily"/>
</dbReference>
<sequence>MKQILIVDDEKKFLLSLTEGLKSRLNDVKVFTAHNGKEALEVLKFTTVDLLVTDLKMPIMDGFELLAIMSTHFASTPVIVMTAFGTPHIEKHIRQFGSVQYLEKPTELAVMANKIRQTLADKAQGFIQGITLPTFAQLMELEKKSCTLRIKQGDKIGQLYFYQGDLVDATCNGQNGDEAAYAIFSWKDVVIEMQPADRQRHRCITTKLSHILLDALRQEDEKQTPQKEQTNDSVALDPCGPQPDTIPGNQPDSNTPTKEINIMTVQEKLKEFNQVDGFAGVGVFTPSGESLALLTSEAKGNMKEVGVLANNLLMTAQKATMEMGIGLGQLVHIESEHAHIFACCFNEGSDPLKSQPGKAHIHLVLVLTSDSGVGMAKLKIEKLTKVIAEDFRI</sequence>
<dbReference type="PANTHER" id="PTHR44591">
    <property type="entry name" value="STRESS RESPONSE REGULATOR PROTEIN 1"/>
    <property type="match status" value="1"/>
</dbReference>
<dbReference type="Pfam" id="PF00072">
    <property type="entry name" value="Response_reg"/>
    <property type="match status" value="1"/>
</dbReference>
<accession>Q1JYU6</accession>
<protein>
    <submittedName>
        <fullName evidence="5">Response regulator receiver protein</fullName>
    </submittedName>
</protein>
<dbReference type="Gene3D" id="3.40.50.2300">
    <property type="match status" value="1"/>
</dbReference>
<dbReference type="Proteomes" id="UP000005695">
    <property type="component" value="Unassembled WGS sequence"/>
</dbReference>
<dbReference type="EMBL" id="AAEW02000011">
    <property type="protein sequence ID" value="EAT15319.1"/>
    <property type="molecule type" value="Genomic_DNA"/>
</dbReference>
<feature type="region of interest" description="Disordered" evidence="3">
    <location>
        <begin position="219"/>
        <end position="257"/>
    </location>
</feature>